<feature type="chain" id="PRO_5005515772" evidence="6">
    <location>
        <begin position="19"/>
        <end position="101"/>
    </location>
</feature>
<dbReference type="Pfam" id="PF12115">
    <property type="entry name" value="Salp15"/>
    <property type="match status" value="1"/>
</dbReference>
<evidence type="ECO:0000256" key="3">
    <source>
        <dbReference type="ARBA" id="ARBA00022729"/>
    </source>
</evidence>
<dbReference type="InterPro" id="IPR021971">
    <property type="entry name" value="Salp15"/>
</dbReference>
<evidence type="ECO:0000256" key="5">
    <source>
        <dbReference type="ARBA" id="ARBA00034321"/>
    </source>
</evidence>
<keyword evidence="2" id="KW-0964">Secreted</keyword>
<sequence length="101" mass="10884">MILSLSVVLLAASGYIHANQCNIGLANYMNTKCSNTKFKFHSLSECSFSCQGVNSQGQPTITTYYLVNGLPCGPCKECCDGRCTPVQYSSENPLTVKSCAK</sequence>
<keyword evidence="4" id="KW-0325">Glycoprotein</keyword>
<evidence type="ECO:0000313" key="7">
    <source>
        <dbReference type="EMBL" id="JAA66192.1"/>
    </source>
</evidence>
<reference evidence="7" key="1">
    <citation type="submission" date="2012-12" db="EMBL/GenBank/DDBJ databases">
        <title>Identification and characterization of a phenylalanine ammonia-lyase gene family in Isatis indigotica Fort.</title>
        <authorList>
            <person name="Liu Q."/>
            <person name="Chen J."/>
            <person name="Zhou X."/>
            <person name="Di P."/>
            <person name="Xiao Y."/>
            <person name="Xuan H."/>
            <person name="Zhang L."/>
            <person name="Chen W."/>
        </authorList>
    </citation>
    <scope>NUCLEOTIDE SEQUENCE</scope>
    <source>
        <tissue evidence="7">Salivary gland</tissue>
    </source>
</reference>
<keyword evidence="3 6" id="KW-0732">Signal</keyword>
<evidence type="ECO:0000256" key="2">
    <source>
        <dbReference type="ARBA" id="ARBA00022525"/>
    </source>
</evidence>
<feature type="signal peptide" evidence="6">
    <location>
        <begin position="1"/>
        <end position="18"/>
    </location>
</feature>
<dbReference type="EMBL" id="GADI01007616">
    <property type="protein sequence ID" value="JAA66192.1"/>
    <property type="molecule type" value="mRNA"/>
</dbReference>
<accession>A0A0K8R4W3</accession>
<evidence type="ECO:0000256" key="4">
    <source>
        <dbReference type="ARBA" id="ARBA00023180"/>
    </source>
</evidence>
<organism evidence="7">
    <name type="scientific">Ixodes ricinus</name>
    <name type="common">Common tick</name>
    <name type="synonym">Acarus ricinus</name>
    <dbReference type="NCBI Taxonomy" id="34613"/>
    <lineage>
        <taxon>Eukaryota</taxon>
        <taxon>Metazoa</taxon>
        <taxon>Ecdysozoa</taxon>
        <taxon>Arthropoda</taxon>
        <taxon>Chelicerata</taxon>
        <taxon>Arachnida</taxon>
        <taxon>Acari</taxon>
        <taxon>Parasitiformes</taxon>
        <taxon>Ixodida</taxon>
        <taxon>Ixodoidea</taxon>
        <taxon>Ixodidae</taxon>
        <taxon>Ixodinae</taxon>
        <taxon>Ixodes</taxon>
    </lineage>
</organism>
<dbReference type="AlphaFoldDB" id="A0A0K8R4W3"/>
<name>A0A0K8R4W3_IXORI</name>
<proteinExistence type="evidence at transcript level"/>
<comment type="similarity">
    <text evidence="5">Belongs to the salp15 family.</text>
</comment>
<evidence type="ECO:0000256" key="1">
    <source>
        <dbReference type="ARBA" id="ARBA00004613"/>
    </source>
</evidence>
<comment type="subcellular location">
    <subcellularLocation>
        <location evidence="1">Secreted</location>
    </subcellularLocation>
</comment>
<evidence type="ECO:0000256" key="6">
    <source>
        <dbReference type="SAM" id="SignalP"/>
    </source>
</evidence>
<dbReference type="GO" id="GO:0005576">
    <property type="term" value="C:extracellular region"/>
    <property type="evidence" value="ECO:0007669"/>
    <property type="project" value="UniProtKB-SubCell"/>
</dbReference>
<protein>
    <submittedName>
        <fullName evidence="7">Putative ixostatin</fullName>
    </submittedName>
</protein>